<dbReference type="InterPro" id="IPR006189">
    <property type="entry name" value="CHASE_dom"/>
</dbReference>
<feature type="domain" description="PAC" evidence="18">
    <location>
        <begin position="450"/>
        <end position="504"/>
    </location>
</feature>
<name>A0ABV6EK36_9GAMM</name>
<feature type="modified residue" description="4-aspartylphosphate" evidence="13">
    <location>
        <position position="1225"/>
    </location>
</feature>
<dbReference type="SMART" id="SM01079">
    <property type="entry name" value="CHASE"/>
    <property type="match status" value="1"/>
</dbReference>
<dbReference type="PRINTS" id="PR00344">
    <property type="entry name" value="BCTRLSENSOR"/>
</dbReference>
<dbReference type="CDD" id="cd00082">
    <property type="entry name" value="HisKA"/>
    <property type="match status" value="1"/>
</dbReference>
<dbReference type="PROSITE" id="PS50110">
    <property type="entry name" value="RESPONSE_REGULATORY"/>
    <property type="match status" value="2"/>
</dbReference>
<comment type="caution">
    <text evidence="21">The sequence shown here is derived from an EMBL/GenBank/DDBJ whole genome shotgun (WGS) entry which is preliminary data.</text>
</comment>
<dbReference type="Gene3D" id="1.10.287.130">
    <property type="match status" value="1"/>
</dbReference>
<evidence type="ECO:0000256" key="2">
    <source>
        <dbReference type="ARBA" id="ARBA00004651"/>
    </source>
</evidence>
<feature type="transmembrane region" description="Helical" evidence="14">
    <location>
        <begin position="338"/>
        <end position="358"/>
    </location>
</feature>
<evidence type="ECO:0000256" key="3">
    <source>
        <dbReference type="ARBA" id="ARBA00012438"/>
    </source>
</evidence>
<dbReference type="SMART" id="SM00387">
    <property type="entry name" value="HATPase_c"/>
    <property type="match status" value="1"/>
</dbReference>
<evidence type="ECO:0000256" key="5">
    <source>
        <dbReference type="ARBA" id="ARBA00022553"/>
    </source>
</evidence>
<evidence type="ECO:0000256" key="9">
    <source>
        <dbReference type="ARBA" id="ARBA00022989"/>
    </source>
</evidence>
<dbReference type="InterPro" id="IPR035965">
    <property type="entry name" value="PAS-like_dom_sf"/>
</dbReference>
<dbReference type="SMART" id="SM00388">
    <property type="entry name" value="HisKA"/>
    <property type="match status" value="1"/>
</dbReference>
<dbReference type="InterPro" id="IPR036097">
    <property type="entry name" value="HisK_dim/P_sf"/>
</dbReference>
<evidence type="ECO:0000256" key="13">
    <source>
        <dbReference type="PROSITE-ProRule" id="PRU00169"/>
    </source>
</evidence>
<keyword evidence="11 14" id="KW-0472">Membrane</keyword>
<dbReference type="CDD" id="cd00130">
    <property type="entry name" value="PAS"/>
    <property type="match status" value="3"/>
</dbReference>
<dbReference type="SUPFAM" id="SSF55874">
    <property type="entry name" value="ATPase domain of HSP90 chaperone/DNA topoisomerase II/histidine kinase"/>
    <property type="match status" value="1"/>
</dbReference>
<evidence type="ECO:0000256" key="10">
    <source>
        <dbReference type="ARBA" id="ARBA00023012"/>
    </source>
</evidence>
<dbReference type="CDD" id="cd17546">
    <property type="entry name" value="REC_hyHK_CKI1_RcsC-like"/>
    <property type="match status" value="2"/>
</dbReference>
<dbReference type="Proteomes" id="UP001589792">
    <property type="component" value="Unassembled WGS sequence"/>
</dbReference>
<feature type="domain" description="HPt" evidence="20">
    <location>
        <begin position="1334"/>
        <end position="1437"/>
    </location>
</feature>
<feature type="transmembrane region" description="Helical" evidence="14">
    <location>
        <begin position="29"/>
        <end position="49"/>
    </location>
</feature>
<evidence type="ECO:0000256" key="14">
    <source>
        <dbReference type="SAM" id="Phobius"/>
    </source>
</evidence>
<sequence>MTEPQHHESNLSQKPAISWNKYYSQKSNLLPILLFIVGVVFSGVGAWQLHKEIELSAKAEFQRNVERISGEIIRRFSQPVYGLNGAKGVYATNNHLNREQFRAFVASRDLQAEFPGVRGFGFIQRVQRNNLDAFLAEVRADGAPEFAVHQFSETHHDDLYLIKYIEPAGNNQGAEGLDVGSEPVRREAALLAINTGKATLSNTIYLVQDKRKTPGVLLYLPVYAQASNPVTPAQRRASLVGLLYSPIVIADLLSDIPEFINGRVDIELFDNTKDFSLKHLIFDADGSKKTNFIPQEVVPEQVINARIFHSISTLPLPGREMTLRVSSTSSFESSTNRYVSWILFVFGFVLSAALALLLRQQINGRYRAETLARNMTADLERLALVAKNTSNAVVITDVNRLMVWVNEGFERITGYSKAEALGKSPGELLQCDNTDKNTVIAMRKSLNAGESFSGEILNRTKSGQEYWLELEIQPRYNEQNKLIGFMAIESDISERKLTYQRLETAIRENDALLSTLNLHAIISSANSNGLITEVNDKFCSISGYTREELIGQNYRLLESHIHKTDFWQAMWENISNGVSWRGEICNKAKDGRLYWVDTTVAPFKNSAGEIERFISIQIDITTSKNQQANLIIARSQLVRAADVAELGIWSWNLPDGTLSFDERMNDIYDLPTELRNVPIPQDYWYQLLHPEDRAEVERAIKIALEGGDVYRQIFRVMINNQIRFIQSAGMVERDKNGHPVLMMGINRDITKQREDENTLRAARQAAEEANNAKSSFLATMSHELRTPMNAILGMMTLLRKTGLNNKQADYAIKIEAAARTLLRLLNDILDFSKIESGKMVLESIPFDIHVMMRDLSVILSSNLRVKNVEVLFDIDPQLPPFVEGDSMRLQQVLINLGGNALKFTEQGEVILFIKVIKQDRQHVTLQFGVRDTGIGIAPEHQERIFSGFTQAEASISRRFGGSGLGLVISQRFVSLMGGTLELESEIGRGSLFYFTITLAIPENPPIEHEITESLAVRTTNTLNYLRVLVVDDNPTACDLIKRMGESLNWTVDVATSGSQALQLVRQQREQGIIYGALFIDWQMPGLDGWQTSKSVRELMPEGVVPMIVMITAHDREMLLQRSEEDQALLDGYLVKPITASMLLDSVTDALSEGRQYGNSPVSQSAPSQQLSGIRLLVVEDNVNNQQIARELLEDEGAIVQIASHGQEAIDILRANPSAFSVVLMDLQMPVMDGLSATRYIRNTLKLLDLPIIAMTANAMASDRDDCLAAGMNDHVGKPFDLKNLIRVIQKYGEQPNVVKAISEAPPSPLLAGWKNAAAAAGIELEAAVNRLGGDISLYQKMASQFAAELADFPEQLDDLIAQRDWRAASRMLHTIRGLAAQFGAIHLSQNAAEGETLLNSAPTPTPEVIGHFLCEIKDQALSVRTTMMELSKMLSGNTVEAASASDGDSNSLDSTLSALILLLQNSDMAALETMDKLQATFGHQFSEELSPLSQAINRLDFALAIQLAQTLLGSSSSQRDKTDGNK</sequence>
<keyword evidence="7" id="KW-0547">Nucleotide-binding</keyword>
<dbReference type="SMART" id="SM00086">
    <property type="entry name" value="PAC"/>
    <property type="match status" value="3"/>
</dbReference>
<evidence type="ECO:0000259" key="18">
    <source>
        <dbReference type="PROSITE" id="PS50113"/>
    </source>
</evidence>
<feature type="domain" description="Histidine kinase" evidence="15">
    <location>
        <begin position="779"/>
        <end position="1000"/>
    </location>
</feature>
<dbReference type="PROSITE" id="PS50894">
    <property type="entry name" value="HPT"/>
    <property type="match status" value="1"/>
</dbReference>
<evidence type="ECO:0000313" key="21">
    <source>
        <dbReference type="EMBL" id="MFC0229368.1"/>
    </source>
</evidence>
<dbReference type="Gene3D" id="3.40.50.2300">
    <property type="match status" value="2"/>
</dbReference>
<evidence type="ECO:0000256" key="1">
    <source>
        <dbReference type="ARBA" id="ARBA00000085"/>
    </source>
</evidence>
<accession>A0ABV6EK36</accession>
<evidence type="ECO:0000256" key="12">
    <source>
        <dbReference type="PROSITE-ProRule" id="PRU00110"/>
    </source>
</evidence>
<evidence type="ECO:0000259" key="16">
    <source>
        <dbReference type="PROSITE" id="PS50110"/>
    </source>
</evidence>
<dbReference type="PROSITE" id="PS50112">
    <property type="entry name" value="PAS"/>
    <property type="match status" value="2"/>
</dbReference>
<dbReference type="Gene3D" id="3.30.450.20">
    <property type="entry name" value="PAS domain"/>
    <property type="match status" value="3"/>
</dbReference>
<evidence type="ECO:0000313" key="22">
    <source>
        <dbReference type="Proteomes" id="UP001589792"/>
    </source>
</evidence>
<dbReference type="Pfam" id="PF03924">
    <property type="entry name" value="CHASE"/>
    <property type="match status" value="1"/>
</dbReference>
<feature type="modified residue" description="Phosphohistidine" evidence="12">
    <location>
        <position position="1373"/>
    </location>
</feature>
<evidence type="ECO:0000256" key="8">
    <source>
        <dbReference type="ARBA" id="ARBA00022840"/>
    </source>
</evidence>
<keyword evidence="4" id="KW-1003">Cell membrane</keyword>
<dbReference type="SUPFAM" id="SSF47384">
    <property type="entry name" value="Homodimeric domain of signal transducing histidine kinase"/>
    <property type="match status" value="1"/>
</dbReference>
<dbReference type="Gene3D" id="2.10.70.100">
    <property type="match status" value="1"/>
</dbReference>
<dbReference type="InterPro" id="IPR000014">
    <property type="entry name" value="PAS"/>
</dbReference>
<evidence type="ECO:0000256" key="6">
    <source>
        <dbReference type="ARBA" id="ARBA00022692"/>
    </source>
</evidence>
<feature type="domain" description="PAS" evidence="17">
    <location>
        <begin position="378"/>
        <end position="449"/>
    </location>
</feature>
<feature type="domain" description="Response regulatory" evidence="16">
    <location>
        <begin position="1026"/>
        <end position="1150"/>
    </location>
</feature>
<dbReference type="Gene3D" id="1.20.120.160">
    <property type="entry name" value="HPT domain"/>
    <property type="match status" value="1"/>
</dbReference>
<dbReference type="Pfam" id="PF02518">
    <property type="entry name" value="HATPase_c"/>
    <property type="match status" value="1"/>
</dbReference>
<reference evidence="21 22" key="1">
    <citation type="submission" date="2024-09" db="EMBL/GenBank/DDBJ databases">
        <authorList>
            <person name="Sun Q."/>
            <person name="Mori K."/>
        </authorList>
    </citation>
    <scope>NUCLEOTIDE SEQUENCE [LARGE SCALE GENOMIC DNA]</scope>
    <source>
        <strain evidence="21 22">CCM 8626</strain>
    </source>
</reference>
<dbReference type="RefSeq" id="WP_380680485.1">
    <property type="nucleotide sequence ID" value="NZ_CP173186.1"/>
</dbReference>
<dbReference type="PROSITE" id="PS50839">
    <property type="entry name" value="CHASE"/>
    <property type="match status" value="1"/>
</dbReference>
<dbReference type="Pfam" id="PF13426">
    <property type="entry name" value="PAS_9"/>
    <property type="match status" value="2"/>
</dbReference>
<gene>
    <name evidence="21" type="ORF">ACFFJ3_23205</name>
</gene>
<evidence type="ECO:0000256" key="7">
    <source>
        <dbReference type="ARBA" id="ARBA00022741"/>
    </source>
</evidence>
<dbReference type="InterPro" id="IPR036890">
    <property type="entry name" value="HATPase_C_sf"/>
</dbReference>
<keyword evidence="6 14" id="KW-0812">Transmembrane</keyword>
<dbReference type="InterPro" id="IPR042240">
    <property type="entry name" value="CHASE_sf"/>
</dbReference>
<dbReference type="Pfam" id="PF08447">
    <property type="entry name" value="PAS_3"/>
    <property type="match status" value="1"/>
</dbReference>
<dbReference type="SUPFAM" id="SSF47226">
    <property type="entry name" value="Histidine-containing phosphotransfer domain, HPT domain"/>
    <property type="match status" value="1"/>
</dbReference>
<dbReference type="NCBIfam" id="TIGR00229">
    <property type="entry name" value="sensory_box"/>
    <property type="match status" value="2"/>
</dbReference>
<dbReference type="EC" id="2.7.13.3" evidence="3"/>
<dbReference type="InterPro" id="IPR008207">
    <property type="entry name" value="Sig_transdc_His_kin_Hpt_dom"/>
</dbReference>
<dbReference type="PROSITE" id="PS50109">
    <property type="entry name" value="HIS_KIN"/>
    <property type="match status" value="1"/>
</dbReference>
<dbReference type="Pfam" id="PF00512">
    <property type="entry name" value="HisKA"/>
    <property type="match status" value="1"/>
</dbReference>
<dbReference type="Pfam" id="PF00072">
    <property type="entry name" value="Response_reg"/>
    <property type="match status" value="2"/>
</dbReference>
<dbReference type="SMART" id="SM00448">
    <property type="entry name" value="REC"/>
    <property type="match status" value="2"/>
</dbReference>
<dbReference type="InterPro" id="IPR013655">
    <property type="entry name" value="PAS_fold_3"/>
</dbReference>
<keyword evidence="8" id="KW-0067">ATP-binding</keyword>
<comment type="catalytic activity">
    <reaction evidence="1">
        <text>ATP + protein L-histidine = ADP + protein N-phospho-L-histidine.</text>
        <dbReference type="EC" id="2.7.13.3"/>
    </reaction>
</comment>
<dbReference type="SUPFAM" id="SSF52172">
    <property type="entry name" value="CheY-like"/>
    <property type="match status" value="2"/>
</dbReference>
<dbReference type="InterPro" id="IPR005467">
    <property type="entry name" value="His_kinase_dom"/>
</dbReference>
<evidence type="ECO:0000259" key="15">
    <source>
        <dbReference type="PROSITE" id="PS50109"/>
    </source>
</evidence>
<dbReference type="CDD" id="cd16922">
    <property type="entry name" value="HATPase_EvgS-ArcB-TorS-like"/>
    <property type="match status" value="1"/>
</dbReference>
<dbReference type="SUPFAM" id="SSF55785">
    <property type="entry name" value="PYP-like sensor domain (PAS domain)"/>
    <property type="match status" value="3"/>
</dbReference>
<feature type="domain" description="Response regulatory" evidence="16">
    <location>
        <begin position="1174"/>
        <end position="1292"/>
    </location>
</feature>
<comment type="subcellular location">
    <subcellularLocation>
        <location evidence="2">Cell membrane</location>
        <topology evidence="2">Multi-pass membrane protein</topology>
    </subcellularLocation>
</comment>
<keyword evidence="9 14" id="KW-1133">Transmembrane helix</keyword>
<evidence type="ECO:0000256" key="11">
    <source>
        <dbReference type="ARBA" id="ARBA00023136"/>
    </source>
</evidence>
<dbReference type="InterPro" id="IPR003594">
    <property type="entry name" value="HATPase_dom"/>
</dbReference>
<dbReference type="Gene3D" id="3.30.450.350">
    <property type="entry name" value="CHASE domain"/>
    <property type="match status" value="1"/>
</dbReference>
<dbReference type="InterPro" id="IPR011006">
    <property type="entry name" value="CheY-like_superfamily"/>
</dbReference>
<dbReference type="InterPro" id="IPR000700">
    <property type="entry name" value="PAS-assoc_C"/>
</dbReference>
<evidence type="ECO:0000259" key="17">
    <source>
        <dbReference type="PROSITE" id="PS50112"/>
    </source>
</evidence>
<feature type="domain" description="CHASE" evidence="19">
    <location>
        <begin position="92"/>
        <end position="284"/>
    </location>
</feature>
<feature type="domain" description="PAC" evidence="18">
    <location>
        <begin position="707"/>
        <end position="761"/>
    </location>
</feature>
<feature type="domain" description="PAC" evidence="18">
    <location>
        <begin position="578"/>
        <end position="632"/>
    </location>
</feature>
<feature type="modified residue" description="4-aspartylphosphate" evidence="13">
    <location>
        <position position="1080"/>
    </location>
</feature>
<evidence type="ECO:0000256" key="4">
    <source>
        <dbReference type="ARBA" id="ARBA00022475"/>
    </source>
</evidence>
<dbReference type="InterPro" id="IPR036641">
    <property type="entry name" value="HPT_dom_sf"/>
</dbReference>
<protein>
    <recommendedName>
        <fullName evidence="3">histidine kinase</fullName>
        <ecNumber evidence="3">2.7.13.3</ecNumber>
    </recommendedName>
</protein>
<keyword evidence="22" id="KW-1185">Reference proteome</keyword>
<dbReference type="InterPro" id="IPR004358">
    <property type="entry name" value="Sig_transdc_His_kin-like_C"/>
</dbReference>
<keyword evidence="10" id="KW-0902">Two-component regulatory system</keyword>
<dbReference type="SMART" id="SM00091">
    <property type="entry name" value="PAS"/>
    <property type="match status" value="3"/>
</dbReference>
<dbReference type="InterPro" id="IPR003661">
    <property type="entry name" value="HisK_dim/P_dom"/>
</dbReference>
<keyword evidence="5 13" id="KW-0597">Phosphoprotein</keyword>
<dbReference type="InterPro" id="IPR001610">
    <property type="entry name" value="PAC"/>
</dbReference>
<feature type="domain" description="PAS" evidence="17">
    <location>
        <begin position="526"/>
        <end position="565"/>
    </location>
</feature>
<dbReference type="PANTHER" id="PTHR45339:SF1">
    <property type="entry name" value="HYBRID SIGNAL TRANSDUCTION HISTIDINE KINASE J"/>
    <property type="match status" value="1"/>
</dbReference>
<evidence type="ECO:0000259" key="19">
    <source>
        <dbReference type="PROSITE" id="PS50839"/>
    </source>
</evidence>
<dbReference type="PANTHER" id="PTHR45339">
    <property type="entry name" value="HYBRID SIGNAL TRANSDUCTION HISTIDINE KINASE J"/>
    <property type="match status" value="1"/>
</dbReference>
<dbReference type="InterPro" id="IPR001789">
    <property type="entry name" value="Sig_transdc_resp-reg_receiver"/>
</dbReference>
<dbReference type="Pfam" id="PF01627">
    <property type="entry name" value="Hpt"/>
    <property type="match status" value="1"/>
</dbReference>
<proteinExistence type="predicted"/>
<dbReference type="Gene3D" id="3.30.565.10">
    <property type="entry name" value="Histidine kinase-like ATPase, C-terminal domain"/>
    <property type="match status" value="1"/>
</dbReference>
<dbReference type="EMBL" id="JBHLXG010000038">
    <property type="protein sequence ID" value="MFC0229368.1"/>
    <property type="molecule type" value="Genomic_DNA"/>
</dbReference>
<evidence type="ECO:0000259" key="20">
    <source>
        <dbReference type="PROSITE" id="PS50894"/>
    </source>
</evidence>
<organism evidence="21 22">
    <name type="scientific">Serratia aquatilis</name>
    <dbReference type="NCBI Taxonomy" id="1737515"/>
    <lineage>
        <taxon>Bacteria</taxon>
        <taxon>Pseudomonadati</taxon>
        <taxon>Pseudomonadota</taxon>
        <taxon>Gammaproteobacteria</taxon>
        <taxon>Enterobacterales</taxon>
        <taxon>Yersiniaceae</taxon>
        <taxon>Serratia</taxon>
    </lineage>
</organism>
<dbReference type="PROSITE" id="PS50113">
    <property type="entry name" value="PAC"/>
    <property type="match status" value="3"/>
</dbReference>